<keyword evidence="2" id="KW-0472">Membrane</keyword>
<keyword evidence="2" id="KW-0732">Signal</keyword>
<feature type="signal peptide" evidence="2">
    <location>
        <begin position="1"/>
        <end position="18"/>
    </location>
</feature>
<keyword evidence="2" id="KW-0564">Palmitate</keyword>
<dbReference type="Gene3D" id="1.20.1600.10">
    <property type="entry name" value="Outer membrane efflux proteins (OEP)"/>
    <property type="match status" value="1"/>
</dbReference>
<accession>A0ABT6CKS1</accession>
<feature type="chain" id="PRO_5044969047" evidence="2">
    <location>
        <begin position="19"/>
        <end position="481"/>
    </location>
</feature>
<dbReference type="RefSeq" id="WP_277277961.1">
    <property type="nucleotide sequence ID" value="NZ_JAROCY010000010.1"/>
</dbReference>
<evidence type="ECO:0000313" key="5">
    <source>
        <dbReference type="Proteomes" id="UP001222770"/>
    </source>
</evidence>
<proteinExistence type="inferred from homology"/>
<evidence type="ECO:0000256" key="3">
    <source>
        <dbReference type="SAM" id="Coils"/>
    </source>
</evidence>
<dbReference type="SUPFAM" id="SSF56954">
    <property type="entry name" value="Outer membrane efflux proteins (OEP)"/>
    <property type="match status" value="1"/>
</dbReference>
<evidence type="ECO:0000256" key="1">
    <source>
        <dbReference type="ARBA" id="ARBA00007613"/>
    </source>
</evidence>
<name>A0ABT6CKS1_9SPHN</name>
<dbReference type="PROSITE" id="PS51257">
    <property type="entry name" value="PROKAR_LIPOPROTEIN"/>
    <property type="match status" value="1"/>
</dbReference>
<evidence type="ECO:0000313" key="4">
    <source>
        <dbReference type="EMBL" id="MDF8333858.1"/>
    </source>
</evidence>
<comment type="similarity">
    <text evidence="1 2">Belongs to the outer membrane factor (OMF) (TC 1.B.17) family.</text>
</comment>
<dbReference type="PANTHER" id="PTHR30203">
    <property type="entry name" value="OUTER MEMBRANE CATION EFFLUX PROTEIN"/>
    <property type="match status" value="1"/>
</dbReference>
<comment type="subcellular location">
    <subcellularLocation>
        <location evidence="2">Cell membrane</location>
        <topology evidence="2">Lipid-anchor</topology>
    </subcellularLocation>
</comment>
<keyword evidence="3" id="KW-0175">Coiled coil</keyword>
<dbReference type="Pfam" id="PF02321">
    <property type="entry name" value="OEP"/>
    <property type="match status" value="2"/>
</dbReference>
<keyword evidence="2" id="KW-0812">Transmembrane</keyword>
<organism evidence="4 5">
    <name type="scientific">Novosphingobium cyanobacteriorum</name>
    <dbReference type="NCBI Taxonomy" id="3024215"/>
    <lineage>
        <taxon>Bacteria</taxon>
        <taxon>Pseudomonadati</taxon>
        <taxon>Pseudomonadota</taxon>
        <taxon>Alphaproteobacteria</taxon>
        <taxon>Sphingomonadales</taxon>
        <taxon>Sphingomonadaceae</taxon>
        <taxon>Novosphingobium</taxon>
    </lineage>
</organism>
<dbReference type="NCBIfam" id="TIGR01845">
    <property type="entry name" value="outer_NodT"/>
    <property type="match status" value="1"/>
</dbReference>
<dbReference type="Gene3D" id="2.20.200.10">
    <property type="entry name" value="Outer membrane efflux proteins (OEP)"/>
    <property type="match status" value="1"/>
</dbReference>
<dbReference type="Proteomes" id="UP001222770">
    <property type="component" value="Unassembled WGS sequence"/>
</dbReference>
<feature type="coiled-coil region" evidence="3">
    <location>
        <begin position="228"/>
        <end position="255"/>
    </location>
</feature>
<keyword evidence="2" id="KW-1134">Transmembrane beta strand</keyword>
<comment type="caution">
    <text evidence="4">The sequence shown here is derived from an EMBL/GenBank/DDBJ whole genome shotgun (WGS) entry which is preliminary data.</text>
</comment>
<evidence type="ECO:0000256" key="2">
    <source>
        <dbReference type="RuleBase" id="RU362097"/>
    </source>
</evidence>
<sequence length="481" mass="49660">MPKTRNISLLLMASAALAACTTVGPNYKGAPGVADAAAARSTFLRAPLGASNTVPASQWWTVLNDPQLDRLITMALADAPDIAIANARIAQARAGLAANRTALLPSLNVSGTAPYFNVPGGLFSADGQGGGRDSVQVYNLGFDSSWEIDLFGGTRRKIEAANARAEAAEAGLADAQVTLSAEIARAYVSLRAKQAAAAIQMRQADIDRALVGYAEERLRAGTAPAQPLAQARATLAQSEADLASTQADITVLQDQIALLVGKEPGALDAQLAGPSPIPLPPAEVALGDPATMLRNRPDVRRAERQLAAANADIGVQIANRFPKISFLGLLGLGGQSIGDIFDPSKIIGLAVPQIKWSLFDGGRTEAQVSSARGAFAEADAAYRKTVLGALQDAEGSLTRFGALRTGYGKALEGEAQARKVAELQAQRANGGTISTADALAAERQALSAALNAASQRAALTTGFVAVEKALGLGWQAGEPQK</sequence>
<dbReference type="InterPro" id="IPR010131">
    <property type="entry name" value="MdtP/NodT-like"/>
</dbReference>
<dbReference type="PANTHER" id="PTHR30203:SF25">
    <property type="entry name" value="OUTER MEMBRANE PROTEIN-RELATED"/>
    <property type="match status" value="1"/>
</dbReference>
<keyword evidence="5" id="KW-1185">Reference proteome</keyword>
<keyword evidence="2" id="KW-0449">Lipoprotein</keyword>
<dbReference type="EMBL" id="JAROCY010000010">
    <property type="protein sequence ID" value="MDF8333858.1"/>
    <property type="molecule type" value="Genomic_DNA"/>
</dbReference>
<gene>
    <name evidence="4" type="ORF">POM99_11650</name>
</gene>
<protein>
    <submittedName>
        <fullName evidence="4">Efflux transporter outer membrane subunit</fullName>
    </submittedName>
</protein>
<reference evidence="4 5" key="1">
    <citation type="submission" date="2023-03" db="EMBL/GenBank/DDBJ databases">
        <title>Novosphingobium cyanobacteriorum sp. nov., isolated from a eutrophic reservoir during the Microcystis bloom period.</title>
        <authorList>
            <person name="Kang M."/>
            <person name="Le V."/>
            <person name="Ko S.-R."/>
            <person name="Lee S.-A."/>
            <person name="Ahn C.-Y."/>
        </authorList>
    </citation>
    <scope>NUCLEOTIDE SEQUENCE [LARGE SCALE GENOMIC DNA]</scope>
    <source>
        <strain evidence="4 5">HBC54</strain>
    </source>
</reference>
<dbReference type="InterPro" id="IPR003423">
    <property type="entry name" value="OMP_efflux"/>
</dbReference>